<dbReference type="RefSeq" id="WP_183397274.1">
    <property type="nucleotide sequence ID" value="NZ_JBHLWW010000004.1"/>
</dbReference>
<name>A0A840AJS2_9HYPH</name>
<feature type="transmembrane region" description="Helical" evidence="1">
    <location>
        <begin position="142"/>
        <end position="161"/>
    </location>
</feature>
<evidence type="ECO:0008006" key="4">
    <source>
        <dbReference type="Google" id="ProtNLM"/>
    </source>
</evidence>
<evidence type="ECO:0000256" key="1">
    <source>
        <dbReference type="SAM" id="Phobius"/>
    </source>
</evidence>
<evidence type="ECO:0000313" key="2">
    <source>
        <dbReference type="EMBL" id="MBB3929638.1"/>
    </source>
</evidence>
<dbReference type="AlphaFoldDB" id="A0A840AJS2"/>
<organism evidence="2 3">
    <name type="scientific">Kaistia hirudinis</name>
    <dbReference type="NCBI Taxonomy" id="1293440"/>
    <lineage>
        <taxon>Bacteria</taxon>
        <taxon>Pseudomonadati</taxon>
        <taxon>Pseudomonadota</taxon>
        <taxon>Alphaproteobacteria</taxon>
        <taxon>Hyphomicrobiales</taxon>
        <taxon>Kaistiaceae</taxon>
        <taxon>Kaistia</taxon>
    </lineage>
</organism>
<feature type="transmembrane region" description="Helical" evidence="1">
    <location>
        <begin position="362"/>
        <end position="379"/>
    </location>
</feature>
<gene>
    <name evidence="2" type="ORF">GGR25_000657</name>
</gene>
<feature type="transmembrane region" description="Helical" evidence="1">
    <location>
        <begin position="417"/>
        <end position="435"/>
    </location>
</feature>
<keyword evidence="1" id="KW-1133">Transmembrane helix</keyword>
<keyword evidence="3" id="KW-1185">Reference proteome</keyword>
<feature type="transmembrane region" description="Helical" evidence="1">
    <location>
        <begin position="385"/>
        <end position="405"/>
    </location>
</feature>
<keyword evidence="1" id="KW-0812">Transmembrane</keyword>
<protein>
    <recommendedName>
        <fullName evidence="4">Glycosyltransferase RgtA/B/C/D-like domain-containing protein</fullName>
    </recommendedName>
</protein>
<dbReference type="Proteomes" id="UP000553963">
    <property type="component" value="Unassembled WGS sequence"/>
</dbReference>
<feature type="transmembrane region" description="Helical" evidence="1">
    <location>
        <begin position="167"/>
        <end position="187"/>
    </location>
</feature>
<feature type="transmembrane region" description="Helical" evidence="1">
    <location>
        <begin position="267"/>
        <end position="289"/>
    </location>
</feature>
<accession>A0A840AJS2</accession>
<feature type="transmembrane region" description="Helical" evidence="1">
    <location>
        <begin position="49"/>
        <end position="67"/>
    </location>
</feature>
<feature type="transmembrane region" description="Helical" evidence="1">
    <location>
        <begin position="235"/>
        <end position="255"/>
    </location>
</feature>
<evidence type="ECO:0000313" key="3">
    <source>
        <dbReference type="Proteomes" id="UP000553963"/>
    </source>
</evidence>
<keyword evidence="1" id="KW-0472">Membrane</keyword>
<proteinExistence type="predicted"/>
<comment type="caution">
    <text evidence="2">The sequence shown here is derived from an EMBL/GenBank/DDBJ whole genome shotgun (WGS) entry which is preliminary data.</text>
</comment>
<reference evidence="2 3" key="1">
    <citation type="submission" date="2020-08" db="EMBL/GenBank/DDBJ databases">
        <title>Genomic Encyclopedia of Type Strains, Phase IV (KMG-IV): sequencing the most valuable type-strain genomes for metagenomic binning, comparative biology and taxonomic classification.</title>
        <authorList>
            <person name="Goeker M."/>
        </authorList>
    </citation>
    <scope>NUCLEOTIDE SEQUENCE [LARGE SCALE GENOMIC DNA]</scope>
    <source>
        <strain evidence="2 3">DSM 25966</strain>
    </source>
</reference>
<sequence length="588" mass="62540">MTMVREMIRSAYGTALSAPGAPSVHMPLLVASLTGASVASAEAPPRVGIWRRVAFGIGLVGLFAFVFERNIAFSALRSRLSTVPRYDDVVYLLDAVRRLTFDMPGGFGSFADGILANPPHAPASTLTAMLGFTLFGHEVQSAYLANGWILALFIAALAVMSRPLVSLPARFLLVAILLFVPISHVMITEFRPDMAAGLVFALALIAIAATDLLTSSRWRRIGVAALCVAATIVKPSGVILVIPGIGIAVAMTALVQARATGVPFVRVLRGALLPAATYVVLLAPFAIVWGQPTARYIYQALVGNKDIWRTDGGFLFHALYHSFDQGGRAALKPFNWIAIPVIAADLFLLSRAGPSRERQIAHALYLTLVVLYIAMATSAEKTPFQGSFFYCPFVLVLAGAMARVGAVARQIWPSRNVTLALAALALVLLATRPIVTTFSGLPASASELRSLLTRTADEIAKFGATQSPGSICSGRNPRLLTTNPEPFPPEAILLELALRGINVDYSTSPLARTASEVDALVGNADLVLIPDPAMPGRTDFLPGTAFEADLLARLSRDPVWTGRVMGAVGGAPLWLFERTACLPGATPF</sequence>
<feature type="transmembrane region" description="Helical" evidence="1">
    <location>
        <begin position="194"/>
        <end position="215"/>
    </location>
</feature>
<dbReference type="EMBL" id="JACIDS010000001">
    <property type="protein sequence ID" value="MBB3929638.1"/>
    <property type="molecule type" value="Genomic_DNA"/>
</dbReference>